<dbReference type="Pfam" id="PF00027">
    <property type="entry name" value="cNMP_binding"/>
    <property type="match status" value="1"/>
</dbReference>
<dbReference type="PROSITE" id="PS00889">
    <property type="entry name" value="CNMP_BINDING_2"/>
    <property type="match status" value="1"/>
</dbReference>
<evidence type="ECO:0000256" key="1">
    <source>
        <dbReference type="SAM" id="MobiDB-lite"/>
    </source>
</evidence>
<name>A0A812WFW8_9DINO</name>
<reference evidence="3" key="1">
    <citation type="submission" date="2021-02" db="EMBL/GenBank/DDBJ databases">
        <authorList>
            <person name="Dougan E. K."/>
            <person name="Rhodes N."/>
            <person name="Thang M."/>
            <person name="Chan C."/>
        </authorList>
    </citation>
    <scope>NUCLEOTIDE SEQUENCE</scope>
</reference>
<feature type="non-terminal residue" evidence="3">
    <location>
        <position position="1326"/>
    </location>
</feature>
<dbReference type="PRINTS" id="PR00103">
    <property type="entry name" value="CAMPKINASE"/>
</dbReference>
<dbReference type="GO" id="GO:0005952">
    <property type="term" value="C:cAMP-dependent protein kinase complex"/>
    <property type="evidence" value="ECO:0007669"/>
    <property type="project" value="InterPro"/>
</dbReference>
<dbReference type="InterPro" id="IPR014710">
    <property type="entry name" value="RmlC-like_jellyroll"/>
</dbReference>
<dbReference type="InterPro" id="IPR018488">
    <property type="entry name" value="cNMP-bd_CS"/>
</dbReference>
<sequence>MGVARRLQLVRYLPGDVIIRQGEEEASEFFIVDHGEGFGERALLRDEPRAATVLADEEAAVFRLHRDDFVAVIRDRDHKEELIRGAKLFETMTDEQVHQLSSLLKMKTFKAGSDIIKQGDPGAEFFILDSGECVAVVTSGKSSQEVMRYSAGDLFGEKALLESAPRGATISAETDVVTYTLTREDFEAKMGPMSQLKADGKATVILRAHCDWVHADKDWAQLQSNPDRAFRRLLALSRTPGDGPQCAGRVVLMPRLKAWCILKKTKAASGSKHNGLRFFLANVSKDQALDIPELAVDWFDRRDQETRPTYAERCSQCYSRCPLGLPEATSNWASDERPQPLTKIAPKQLSAGGESLEFRVTGAVTTFANSFLIGALIVSTLMGVCRGNGKQSLSSPRDRLNPLVWDLVDRLLPPVLFPLSPATTDVADSPQLSDSEDMSVDGGGSGQRPGGQSKISGPATEAGTVCSMPSGTRLLRKEGRIVIIALASGKAMLLALEVNGVPREADNITVFNAKASGAPLALFFQQRHYEALVGKLTPWTCFLRWWPFSPRWLHQLFRTAFLVVLEPNLRPPLPSANMPDSPIDVDPDDEIGHFAVFKFELGHYEVVSMDQKTIASSLHLSSFDEKSVANRAPSVGSLLALTRTTVSPLQLLLSVLCSGTPSTRLRKGAGLPGKSRMKLELFRVLADGVWSPQQPSELLVTRSVPRSIARIRELNKGVARRVKDDVVFEKAWDSFRWPYLGFKKRTKRTTLCVKTAWRRKACGHCTRFKRHRRSHEKRCGSSAVNLASHRRKLLEIKKEAAKLDHGLDRQTFADVFNNAVVKLDAIATFMKSFVADIYCLQEVGVNKASGVDDEVFRTSVLSSCPGYLVQLDVASSRYTAVVFEFQFEASIKEIVVVSVYSYFSDKEATAALIEAIISSLRAIAMDSIIVGDMNVTADEPLMASRMSTGMARLLGEPFKSEELPGTAGGRRRIDYGIWSDGIFPSGLDHRQGIADHLSVRYLFGFTVAARDLELLEGHYGWLEQVPQCGMEGFAQLVLDKTEEEAKQVREAGFERWRSSLKDSTAKQSAWIKRRASMRSGHLCPRVTEVSKLSHTAVHPAEIIRQEVDSLLRRLPEIPSVEVEVSFSAAKLLKAVGKMKGTSDNWEVCHFQALPAGFWEALASLWQVVHSTSCVPRRWREARACLVPKAAGGHRPISVLCIAYRLGASVLPRELRRWTEQWLGARIMGGFHGRSTRDVFLRILHAAEDRLAMFVGEDVSKFFDSLSGPHVLRVLEHLKAPTALVGFVGSIMKEQRRVFSSGGRLGAEWTSPRKVQRKVTRSRLFSP</sequence>
<feature type="domain" description="Cyclic nucleotide-binding" evidence="2">
    <location>
        <begin position="88"/>
        <end position="197"/>
    </location>
</feature>
<gene>
    <name evidence="3" type="primary">PKAR</name>
    <name evidence="3" type="ORF">SNEC2469_LOCUS19178</name>
</gene>
<dbReference type="PROSITE" id="PS50042">
    <property type="entry name" value="CNMP_BINDING_3"/>
    <property type="match status" value="2"/>
</dbReference>
<dbReference type="PROSITE" id="PS00888">
    <property type="entry name" value="CNMP_BINDING_1"/>
    <property type="match status" value="1"/>
</dbReference>
<dbReference type="GO" id="GO:0030552">
    <property type="term" value="F:cAMP binding"/>
    <property type="evidence" value="ECO:0007669"/>
    <property type="project" value="TreeGrafter"/>
</dbReference>
<evidence type="ECO:0000313" key="4">
    <source>
        <dbReference type="Proteomes" id="UP000601435"/>
    </source>
</evidence>
<protein>
    <submittedName>
        <fullName evidence="3">PKAR protein</fullName>
    </submittedName>
</protein>
<dbReference type="Gene3D" id="3.60.10.10">
    <property type="entry name" value="Endonuclease/exonuclease/phosphatase"/>
    <property type="match status" value="1"/>
</dbReference>
<dbReference type="SUPFAM" id="SSF56219">
    <property type="entry name" value="DNase I-like"/>
    <property type="match status" value="1"/>
</dbReference>
<dbReference type="SMART" id="SM00100">
    <property type="entry name" value="cNMP"/>
    <property type="match status" value="1"/>
</dbReference>
<feature type="region of interest" description="Disordered" evidence="1">
    <location>
        <begin position="423"/>
        <end position="465"/>
    </location>
</feature>
<dbReference type="GO" id="GO:0004862">
    <property type="term" value="F:cAMP-dependent protein kinase inhibitor activity"/>
    <property type="evidence" value="ECO:0007669"/>
    <property type="project" value="TreeGrafter"/>
</dbReference>
<dbReference type="GO" id="GO:0005829">
    <property type="term" value="C:cytosol"/>
    <property type="evidence" value="ECO:0007669"/>
    <property type="project" value="TreeGrafter"/>
</dbReference>
<dbReference type="OrthoDB" id="417078at2759"/>
<dbReference type="InterPro" id="IPR050503">
    <property type="entry name" value="cAMP-dep_PK_reg_su-like"/>
</dbReference>
<feature type="domain" description="Cyclic nucleotide-binding" evidence="2">
    <location>
        <begin position="18"/>
        <end position="73"/>
    </location>
</feature>
<organism evidence="3 4">
    <name type="scientific">Symbiodinium necroappetens</name>
    <dbReference type="NCBI Taxonomy" id="1628268"/>
    <lineage>
        <taxon>Eukaryota</taxon>
        <taxon>Sar</taxon>
        <taxon>Alveolata</taxon>
        <taxon>Dinophyceae</taxon>
        <taxon>Suessiales</taxon>
        <taxon>Symbiodiniaceae</taxon>
        <taxon>Symbiodinium</taxon>
    </lineage>
</organism>
<dbReference type="Proteomes" id="UP000601435">
    <property type="component" value="Unassembled WGS sequence"/>
</dbReference>
<keyword evidence="4" id="KW-1185">Reference proteome</keyword>
<dbReference type="Gene3D" id="2.60.120.10">
    <property type="entry name" value="Jelly Rolls"/>
    <property type="match status" value="2"/>
</dbReference>
<dbReference type="GO" id="GO:0034236">
    <property type="term" value="F:protein kinase A catalytic subunit binding"/>
    <property type="evidence" value="ECO:0007669"/>
    <property type="project" value="TreeGrafter"/>
</dbReference>
<proteinExistence type="predicted"/>
<evidence type="ECO:0000259" key="2">
    <source>
        <dbReference type="PROSITE" id="PS50042"/>
    </source>
</evidence>
<dbReference type="CDD" id="cd00038">
    <property type="entry name" value="CAP_ED"/>
    <property type="match status" value="2"/>
</dbReference>
<evidence type="ECO:0000313" key="3">
    <source>
        <dbReference type="EMBL" id="CAE7670055.1"/>
    </source>
</evidence>
<accession>A0A812WFW8</accession>
<dbReference type="InterPro" id="IPR000595">
    <property type="entry name" value="cNMP-bd_dom"/>
</dbReference>
<comment type="caution">
    <text evidence="3">The sequence shown here is derived from an EMBL/GenBank/DDBJ whole genome shotgun (WGS) entry which is preliminary data.</text>
</comment>
<dbReference type="PANTHER" id="PTHR11635:SF152">
    <property type="entry name" value="CAMP-DEPENDENT PROTEIN KINASE TYPE I REGULATORY SUBUNIT-RELATED"/>
    <property type="match status" value="1"/>
</dbReference>
<dbReference type="InterPro" id="IPR036691">
    <property type="entry name" value="Endo/exonu/phosph_ase_sf"/>
</dbReference>
<dbReference type="EMBL" id="CAJNJA010032709">
    <property type="protein sequence ID" value="CAE7670055.1"/>
    <property type="molecule type" value="Genomic_DNA"/>
</dbReference>
<dbReference type="InterPro" id="IPR018490">
    <property type="entry name" value="cNMP-bd_dom_sf"/>
</dbReference>
<dbReference type="PANTHER" id="PTHR11635">
    <property type="entry name" value="CAMP-DEPENDENT PROTEIN KINASE REGULATORY CHAIN"/>
    <property type="match status" value="1"/>
</dbReference>
<dbReference type="SUPFAM" id="SSF56672">
    <property type="entry name" value="DNA/RNA polymerases"/>
    <property type="match status" value="1"/>
</dbReference>
<dbReference type="SUPFAM" id="SSF51206">
    <property type="entry name" value="cAMP-binding domain-like"/>
    <property type="match status" value="2"/>
</dbReference>
<dbReference type="InterPro" id="IPR043502">
    <property type="entry name" value="DNA/RNA_pol_sf"/>
</dbReference>